<organism evidence="1 2">
    <name type="scientific">Tahibacter harae</name>
    <dbReference type="NCBI Taxonomy" id="2963937"/>
    <lineage>
        <taxon>Bacteria</taxon>
        <taxon>Pseudomonadati</taxon>
        <taxon>Pseudomonadota</taxon>
        <taxon>Gammaproteobacteria</taxon>
        <taxon>Lysobacterales</taxon>
        <taxon>Rhodanobacteraceae</taxon>
        <taxon>Tahibacter</taxon>
    </lineage>
</organism>
<keyword evidence="2" id="KW-1185">Reference proteome</keyword>
<gene>
    <name evidence="1" type="ORF">NM961_21885</name>
</gene>
<comment type="caution">
    <text evidence="1">The sequence shown here is derived from an EMBL/GenBank/DDBJ whole genome shotgun (WGS) entry which is preliminary data.</text>
</comment>
<dbReference type="Proteomes" id="UP001165498">
    <property type="component" value="Unassembled WGS sequence"/>
</dbReference>
<evidence type="ECO:0000313" key="2">
    <source>
        <dbReference type="Proteomes" id="UP001165498"/>
    </source>
</evidence>
<dbReference type="EMBL" id="JANFQO010000029">
    <property type="protein sequence ID" value="MCQ4167374.1"/>
    <property type="molecule type" value="Genomic_DNA"/>
</dbReference>
<evidence type="ECO:0000313" key="1">
    <source>
        <dbReference type="EMBL" id="MCQ4167374.1"/>
    </source>
</evidence>
<name>A0ABT1QYK7_9GAMM</name>
<sequence length="404" mass="44047">MRTRPDAVRLSAGARLWTTLAALFLLIPVLGMRLQSTERLELFHNRSLQPWPAAAAFAADPAAWFRAARGWLGDRVYPIRRAAQWRKRLLLNVFHTAPGRQVALGEDGYVFLTGTSNATPYDILENICLKAHIPAAGPAMRRALREAAGYGQRRGIAVDVVVLPTLLTLYPERLPESVPPQYRAACRAAAAGDSPLLHIAAPAGVHYVFPFRELQALRDDPGFFPQANWHASGWSVQVARDAYLAALGLAPPAQETRTAAQAPSEILRLSDLTRAQPVYELHNADVQADGDGEAGFRTAIAALIPNPRFITSVFVNANAASGESVLILSDSYGQLFAPALAGAFRSVAQITANEMAPGDAARLIEQTDRWRRLDRVILLTHDGGAFRVYGWTQSLRVAATRLQP</sequence>
<reference evidence="1" key="1">
    <citation type="submission" date="2022-07" db="EMBL/GenBank/DDBJ databases">
        <title>Tahibacter sp., a new gammaproteobacterium isolated from the silt sample collected at pig farm.</title>
        <authorList>
            <person name="Chen H."/>
        </authorList>
    </citation>
    <scope>NUCLEOTIDE SEQUENCE</scope>
    <source>
        <strain evidence="1">P2K</strain>
    </source>
</reference>
<proteinExistence type="predicted"/>
<protein>
    <recommendedName>
        <fullName evidence="3">AlgX/AlgJ SGNH hydrolase-like domain-containing protein</fullName>
    </recommendedName>
</protein>
<accession>A0ABT1QYK7</accession>
<evidence type="ECO:0008006" key="3">
    <source>
        <dbReference type="Google" id="ProtNLM"/>
    </source>
</evidence>
<dbReference type="RefSeq" id="WP_255916561.1">
    <property type="nucleotide sequence ID" value="NZ_JANFQO010000029.1"/>
</dbReference>